<name>A0A0B7B5P8_9EUPU</name>
<gene>
    <name evidence="3" type="primary">ORF159102</name>
    <name evidence="2" type="synonym">ORF159095</name>
</gene>
<evidence type="ECO:0000313" key="2">
    <source>
        <dbReference type="EMBL" id="CEK87413.1"/>
    </source>
</evidence>
<sequence length="83" mass="9635">MGSCIYPQVCVYHSVIPSQSVNGTCHHVFEPYKTDFKIVEYNYQIMMQSKKTDSTADTSTLHRHWRPHARRKCERSNLTKGSS</sequence>
<reference evidence="3" key="1">
    <citation type="submission" date="2014-12" db="EMBL/GenBank/DDBJ databases">
        <title>Insight into the proteome of Arion vulgaris.</title>
        <authorList>
            <person name="Aradska J."/>
            <person name="Bulat T."/>
            <person name="Smidak R."/>
            <person name="Sarate P."/>
            <person name="Gangsoo J."/>
            <person name="Sialana F."/>
            <person name="Bilban M."/>
            <person name="Lubec G."/>
        </authorList>
    </citation>
    <scope>NUCLEOTIDE SEQUENCE</scope>
    <source>
        <tissue evidence="3">Skin</tissue>
    </source>
</reference>
<dbReference type="EMBL" id="HACG01040548">
    <property type="protein sequence ID" value="CEK87413.1"/>
    <property type="molecule type" value="Transcribed_RNA"/>
</dbReference>
<evidence type="ECO:0000313" key="3">
    <source>
        <dbReference type="EMBL" id="CEK87415.1"/>
    </source>
</evidence>
<protein>
    <submittedName>
        <fullName evidence="3">Uncharacterized protein</fullName>
    </submittedName>
</protein>
<dbReference type="EMBL" id="HACG01040550">
    <property type="protein sequence ID" value="CEK87415.1"/>
    <property type="molecule type" value="Transcribed_RNA"/>
</dbReference>
<accession>A0A0B7B5P8</accession>
<organism evidence="3">
    <name type="scientific">Arion vulgaris</name>
    <dbReference type="NCBI Taxonomy" id="1028688"/>
    <lineage>
        <taxon>Eukaryota</taxon>
        <taxon>Metazoa</taxon>
        <taxon>Spiralia</taxon>
        <taxon>Lophotrochozoa</taxon>
        <taxon>Mollusca</taxon>
        <taxon>Gastropoda</taxon>
        <taxon>Heterobranchia</taxon>
        <taxon>Euthyneura</taxon>
        <taxon>Panpulmonata</taxon>
        <taxon>Eupulmonata</taxon>
        <taxon>Stylommatophora</taxon>
        <taxon>Helicina</taxon>
        <taxon>Arionoidea</taxon>
        <taxon>Arionidae</taxon>
        <taxon>Arion</taxon>
    </lineage>
</organism>
<evidence type="ECO:0000256" key="1">
    <source>
        <dbReference type="SAM" id="MobiDB-lite"/>
    </source>
</evidence>
<dbReference type="AlphaFoldDB" id="A0A0B7B5P8"/>
<feature type="compositionally biased region" description="Basic residues" evidence="1">
    <location>
        <begin position="61"/>
        <end position="73"/>
    </location>
</feature>
<proteinExistence type="predicted"/>
<feature type="region of interest" description="Disordered" evidence="1">
    <location>
        <begin position="52"/>
        <end position="83"/>
    </location>
</feature>
<feature type="non-terminal residue" evidence="3">
    <location>
        <position position="83"/>
    </location>
</feature>